<accession>A0A5P2G5H7</accession>
<dbReference type="PANTHER" id="PTHR39425">
    <property type="entry name" value="LIPOPROTEIN CYTOCHROME C"/>
    <property type="match status" value="1"/>
</dbReference>
<keyword evidence="1" id="KW-0813">Transport</keyword>
<dbReference type="RefSeq" id="WP_131331438.1">
    <property type="nucleotide sequence ID" value="NZ_CP044016.1"/>
</dbReference>
<dbReference type="KEGG" id="arac:E0W69_017945"/>
<feature type="transmembrane region" description="Helical" evidence="7">
    <location>
        <begin position="145"/>
        <end position="164"/>
    </location>
</feature>
<dbReference type="OrthoDB" id="9782196at2"/>
<feature type="transmembrane region" description="Helical" evidence="7">
    <location>
        <begin position="193"/>
        <end position="214"/>
    </location>
</feature>
<keyword evidence="7" id="KW-0812">Transmembrane</keyword>
<keyword evidence="7" id="KW-0472">Membrane</keyword>
<gene>
    <name evidence="10" type="ORF">E0W69_017945</name>
</gene>
<feature type="signal peptide" evidence="8">
    <location>
        <begin position="1"/>
        <end position="28"/>
    </location>
</feature>
<keyword evidence="3 6" id="KW-0479">Metal-binding</keyword>
<dbReference type="Pfam" id="PF02085">
    <property type="entry name" value="Cytochrom_CIII"/>
    <property type="match status" value="1"/>
</dbReference>
<name>A0A5P2G5H7_9BACT</name>
<dbReference type="AlphaFoldDB" id="A0A5P2G5H7"/>
<dbReference type="GO" id="GO:0009055">
    <property type="term" value="F:electron transfer activity"/>
    <property type="evidence" value="ECO:0007669"/>
    <property type="project" value="InterPro"/>
</dbReference>
<dbReference type="SUPFAM" id="SSF48695">
    <property type="entry name" value="Multiheme cytochromes"/>
    <property type="match status" value="1"/>
</dbReference>
<dbReference type="GO" id="GO:0020037">
    <property type="term" value="F:heme binding"/>
    <property type="evidence" value="ECO:0007669"/>
    <property type="project" value="InterPro"/>
</dbReference>
<dbReference type="PANTHER" id="PTHR39425:SF1">
    <property type="entry name" value="CYTOCHROME C7-LIKE DOMAIN-CONTAINING PROTEIN"/>
    <property type="match status" value="1"/>
</dbReference>
<evidence type="ECO:0000313" key="10">
    <source>
        <dbReference type="EMBL" id="QES90457.1"/>
    </source>
</evidence>
<dbReference type="EMBL" id="CP044016">
    <property type="protein sequence ID" value="QES90457.1"/>
    <property type="molecule type" value="Genomic_DNA"/>
</dbReference>
<organism evidence="10 11">
    <name type="scientific">Rhizosphaericola mali</name>
    <dbReference type="NCBI Taxonomy" id="2545455"/>
    <lineage>
        <taxon>Bacteria</taxon>
        <taxon>Pseudomonadati</taxon>
        <taxon>Bacteroidota</taxon>
        <taxon>Chitinophagia</taxon>
        <taxon>Chitinophagales</taxon>
        <taxon>Chitinophagaceae</taxon>
        <taxon>Rhizosphaericola</taxon>
    </lineage>
</organism>
<dbReference type="InterPro" id="IPR020942">
    <property type="entry name" value="Cyt_c_III_dom"/>
</dbReference>
<dbReference type="Gene3D" id="1.10.760.10">
    <property type="entry name" value="Cytochrome c-like domain"/>
    <property type="match status" value="1"/>
</dbReference>
<evidence type="ECO:0000256" key="5">
    <source>
        <dbReference type="ARBA" id="ARBA00023004"/>
    </source>
</evidence>
<dbReference type="Gene3D" id="3.90.10.10">
    <property type="entry name" value="Cytochrome C3"/>
    <property type="match status" value="2"/>
</dbReference>
<feature type="domain" description="Cytochrome c" evidence="9">
    <location>
        <begin position="26"/>
        <end position="120"/>
    </location>
</feature>
<evidence type="ECO:0000256" key="8">
    <source>
        <dbReference type="SAM" id="SignalP"/>
    </source>
</evidence>
<dbReference type="PROSITE" id="PS51007">
    <property type="entry name" value="CYTC"/>
    <property type="match status" value="1"/>
</dbReference>
<dbReference type="Proteomes" id="UP000292424">
    <property type="component" value="Chromosome"/>
</dbReference>
<dbReference type="SUPFAM" id="SSF46626">
    <property type="entry name" value="Cytochrome c"/>
    <property type="match status" value="1"/>
</dbReference>
<dbReference type="InterPro" id="IPR036909">
    <property type="entry name" value="Cyt_c-like_dom_sf"/>
</dbReference>
<evidence type="ECO:0000256" key="3">
    <source>
        <dbReference type="ARBA" id="ARBA00022723"/>
    </source>
</evidence>
<keyword evidence="7" id="KW-1133">Transmembrane helix</keyword>
<evidence type="ECO:0000313" key="11">
    <source>
        <dbReference type="Proteomes" id="UP000292424"/>
    </source>
</evidence>
<keyword evidence="11" id="KW-1185">Reference proteome</keyword>
<protein>
    <submittedName>
        <fullName evidence="10">C-type cytochrome</fullName>
    </submittedName>
</protein>
<dbReference type="GO" id="GO:0046872">
    <property type="term" value="F:metal ion binding"/>
    <property type="evidence" value="ECO:0007669"/>
    <property type="project" value="UniProtKB-KW"/>
</dbReference>
<reference evidence="10 11" key="1">
    <citation type="submission" date="2019-09" db="EMBL/GenBank/DDBJ databases">
        <title>Complete genome sequence of Arachidicoccus sp. B3-10 isolated from apple orchard soil.</title>
        <authorList>
            <person name="Kim H.S."/>
            <person name="Han K.-I."/>
            <person name="Suh M.K."/>
            <person name="Lee K.C."/>
            <person name="Eom M.K."/>
            <person name="Kim J.-S."/>
            <person name="Kang S.W."/>
            <person name="Sin Y."/>
            <person name="Lee J.-S."/>
        </authorList>
    </citation>
    <scope>NUCLEOTIDE SEQUENCE [LARGE SCALE GENOMIC DNA]</scope>
    <source>
        <strain evidence="10 11">B3-10</strain>
    </source>
</reference>
<proteinExistence type="predicted"/>
<dbReference type="InterPro" id="IPR009056">
    <property type="entry name" value="Cyt_c-like_dom"/>
</dbReference>
<evidence type="ECO:0000256" key="2">
    <source>
        <dbReference type="ARBA" id="ARBA00022617"/>
    </source>
</evidence>
<sequence>MIHFKNFISKFGVVLSLVLLLSSSSLFAQDGKALFQANCASCHALDKVLTGPALRGVEDRWPSRADIHSWVLNSAAVLKSGNKYANNLFNQYGKVSMTAFQGTLDTKQIDAILDYIKTAPQPKADNGAGGAADASAQGDGSDNSLFYGIITVVLAIVVLILIQVNTNLKRVAEKKAGEPQLQTPTPWYRKKSVLVFLVVIVFLGFGYCLAKNAIGLGHYQNYEPKQPIFYSHKVHAGVNQINCQYCHIGVYQGKQATIPAVNICMNCHKAIKEYTGAPLKDEEGNDINGTAEIQKLYAYAGYDPSKDGTNWDASKAKPIAWTRIHNLPDHVYFNHSQHVKVGQVACQTCHGEIQNMNEVKQFAPLTMGWCINCHRTTKVQFKDNGFYSMYEKYHDELKSGKIDSVTVFMIGGTECQKCHY</sequence>
<dbReference type="Pfam" id="PF00034">
    <property type="entry name" value="Cytochrom_C"/>
    <property type="match status" value="1"/>
</dbReference>
<evidence type="ECO:0000256" key="1">
    <source>
        <dbReference type="ARBA" id="ARBA00022448"/>
    </source>
</evidence>
<dbReference type="CDD" id="cd08168">
    <property type="entry name" value="Cytochrom_C3"/>
    <property type="match status" value="1"/>
</dbReference>
<keyword evidence="2 6" id="KW-0349">Heme</keyword>
<evidence type="ECO:0000256" key="7">
    <source>
        <dbReference type="SAM" id="Phobius"/>
    </source>
</evidence>
<keyword evidence="8" id="KW-0732">Signal</keyword>
<dbReference type="InterPro" id="IPR036280">
    <property type="entry name" value="Multihaem_cyt_sf"/>
</dbReference>
<feature type="chain" id="PRO_5024454168" evidence="8">
    <location>
        <begin position="29"/>
        <end position="420"/>
    </location>
</feature>
<keyword evidence="5 6" id="KW-0408">Iron</keyword>
<keyword evidence="4" id="KW-0249">Electron transport</keyword>
<evidence type="ECO:0000256" key="6">
    <source>
        <dbReference type="PROSITE-ProRule" id="PRU00433"/>
    </source>
</evidence>
<evidence type="ECO:0000259" key="9">
    <source>
        <dbReference type="PROSITE" id="PS51007"/>
    </source>
</evidence>
<evidence type="ECO:0000256" key="4">
    <source>
        <dbReference type="ARBA" id="ARBA00022982"/>
    </source>
</evidence>